<evidence type="ECO:0000256" key="1">
    <source>
        <dbReference type="ARBA" id="ARBA00022737"/>
    </source>
</evidence>
<comment type="caution">
    <text evidence="5">The sequence shown here is derived from an EMBL/GenBank/DDBJ whole genome shotgun (WGS) entry which is preliminary data.</text>
</comment>
<protein>
    <submittedName>
        <fullName evidence="5">Tetratricopeptide repeat protein</fullName>
    </submittedName>
</protein>
<dbReference type="Pfam" id="PF13181">
    <property type="entry name" value="TPR_8"/>
    <property type="match status" value="1"/>
</dbReference>
<reference evidence="5 6" key="1">
    <citation type="submission" date="2021-01" db="EMBL/GenBank/DDBJ databases">
        <title>C459-1 draft genome sequence.</title>
        <authorList>
            <person name="Zhang X.-F."/>
        </authorList>
    </citation>
    <scope>NUCLEOTIDE SEQUENCE [LARGE SCALE GENOMIC DNA]</scope>
    <source>
        <strain evidence="6">C459-1</strain>
    </source>
</reference>
<dbReference type="PANTHER" id="PTHR45586">
    <property type="entry name" value="TPR REPEAT-CONTAINING PROTEIN PA4667"/>
    <property type="match status" value="1"/>
</dbReference>
<feature type="repeat" description="TPR" evidence="3">
    <location>
        <begin position="160"/>
        <end position="193"/>
    </location>
</feature>
<keyword evidence="2 3" id="KW-0802">TPR repeat</keyword>
<dbReference type="PANTHER" id="PTHR45586:SF1">
    <property type="entry name" value="LIPOPOLYSACCHARIDE ASSEMBLY PROTEIN B"/>
    <property type="match status" value="1"/>
</dbReference>
<dbReference type="PROSITE" id="PS50005">
    <property type="entry name" value="TPR"/>
    <property type="match status" value="3"/>
</dbReference>
<feature type="signal peptide" evidence="4">
    <location>
        <begin position="1"/>
        <end position="22"/>
    </location>
</feature>
<evidence type="ECO:0000256" key="4">
    <source>
        <dbReference type="SAM" id="SignalP"/>
    </source>
</evidence>
<proteinExistence type="predicted"/>
<organism evidence="5 6">
    <name type="scientific">Sphingobacterium faecale</name>
    <dbReference type="NCBI Taxonomy" id="2803775"/>
    <lineage>
        <taxon>Bacteria</taxon>
        <taxon>Pseudomonadati</taxon>
        <taxon>Bacteroidota</taxon>
        <taxon>Sphingobacteriia</taxon>
        <taxon>Sphingobacteriales</taxon>
        <taxon>Sphingobacteriaceae</taxon>
        <taxon>Sphingobacterium</taxon>
    </lineage>
</organism>
<sequence length="576" mass="63701">MTKSKLFLSLLLAGAVVGTASAQSLKDAQAAIDAEQYDKAKGILQNLVEKKAKDGENYFYLGQIYLINEKVDSAAMIFNNGLTNAPKEQLNSVGLGIVDLMKNNTSAAESKFATATASLGKKDYLPLYYIGRAYIDAPKPDFAKAVDYLTQAKAKNTKDAMVPVALGDAFLGLKDNSQAYVSYRDALNVDPNLVKARVQQALITRRAFAFDEALEQYNNIASEYPNYGPVYREIAETQLQMAKRMPDNTDEEKAAYEAQVAKAVDSYKKYLQVTGDMSPEANVRYADFLVYGQKYDELKTVAEKLANVPGVDAKVFRYLGLIAVNQDKDYAKGVEYFDKLFAGAEESRLIDIDYLFSGLANIEAGNIAKGLPNLQKALEMNPEMMPEIGSAGMVAFGQGKYDVAAAIFNIPAQKAGTDFYYEANYFLGMANFRAGAAKKEKEEDATKELNDAIKAFDVIVKSNDQKVYDEYLVQALYMTGYANMQLDVINPETPELTKGLFVPAFDQLIKVLKDKQAAGETLDDDATSKLVDSYNNVGYFHLLKGENKKALEYFENTIKINPEDETAQAYIDYLKS</sequence>
<name>A0ABS1R935_9SPHI</name>
<gene>
    <name evidence="5" type="ORF">JKG61_17270</name>
</gene>
<feature type="repeat" description="TPR" evidence="3">
    <location>
        <begin position="531"/>
        <end position="564"/>
    </location>
</feature>
<evidence type="ECO:0000313" key="6">
    <source>
        <dbReference type="Proteomes" id="UP000625283"/>
    </source>
</evidence>
<evidence type="ECO:0000313" key="5">
    <source>
        <dbReference type="EMBL" id="MBL1410512.1"/>
    </source>
</evidence>
<dbReference type="SUPFAM" id="SSF48452">
    <property type="entry name" value="TPR-like"/>
    <property type="match status" value="3"/>
</dbReference>
<dbReference type="Gene3D" id="1.25.40.10">
    <property type="entry name" value="Tetratricopeptide repeat domain"/>
    <property type="match status" value="3"/>
</dbReference>
<dbReference type="Proteomes" id="UP000625283">
    <property type="component" value="Unassembled WGS sequence"/>
</dbReference>
<dbReference type="PROSITE" id="PS50293">
    <property type="entry name" value="TPR_REGION"/>
    <property type="match status" value="1"/>
</dbReference>
<keyword evidence="1" id="KW-0677">Repeat</keyword>
<feature type="chain" id="PRO_5046659013" evidence="4">
    <location>
        <begin position="23"/>
        <end position="576"/>
    </location>
</feature>
<dbReference type="InterPro" id="IPR051012">
    <property type="entry name" value="CellSynth/LPSAsmb/PSIAsmb"/>
</dbReference>
<accession>A0ABS1R935</accession>
<keyword evidence="6" id="KW-1185">Reference proteome</keyword>
<evidence type="ECO:0000256" key="2">
    <source>
        <dbReference type="ARBA" id="ARBA00022803"/>
    </source>
</evidence>
<evidence type="ECO:0000256" key="3">
    <source>
        <dbReference type="PROSITE-ProRule" id="PRU00339"/>
    </source>
</evidence>
<dbReference type="InterPro" id="IPR011990">
    <property type="entry name" value="TPR-like_helical_dom_sf"/>
</dbReference>
<feature type="repeat" description="TPR" evidence="3">
    <location>
        <begin position="55"/>
        <end position="88"/>
    </location>
</feature>
<dbReference type="SMART" id="SM00028">
    <property type="entry name" value="TPR"/>
    <property type="match status" value="5"/>
</dbReference>
<dbReference type="EMBL" id="JAERTY010000009">
    <property type="protein sequence ID" value="MBL1410512.1"/>
    <property type="molecule type" value="Genomic_DNA"/>
</dbReference>
<keyword evidence="4" id="KW-0732">Signal</keyword>
<dbReference type="InterPro" id="IPR019734">
    <property type="entry name" value="TPR_rpt"/>
</dbReference>
<dbReference type="Pfam" id="PF13432">
    <property type="entry name" value="TPR_16"/>
    <property type="match status" value="2"/>
</dbReference>